<evidence type="ECO:0000313" key="1">
    <source>
        <dbReference type="EMBL" id="SDE06299.1"/>
    </source>
</evidence>
<dbReference type="Pfam" id="PF13585">
    <property type="entry name" value="CHU_C"/>
    <property type="match status" value="1"/>
</dbReference>
<gene>
    <name evidence="1" type="ORF">SAMN05421636_103106</name>
</gene>
<name>A0A1G6ZUT8_9FLAO</name>
<dbReference type="AlphaFoldDB" id="A0A1G6ZUT8"/>
<accession>A0A1G6ZUT8</accession>
<sequence length="483" mass="53031">MQKELLYLMMLFMAQLTFGQTCSSLTQPRDGAVNVPVNTKISWSEIPDIIGFVVSFGTAPGEGDIINNRSSGLNNFYIPETGLPADTQIYVTIGFYKAGQKFTTCAGETFRTSKVTAAPKCTKLTEPLNGSDNIAAETKLDWNYAPTATGYLLSVGTTPSGSDVLDALDVGNVLSFEPSGGLPADGPVYVTLTPYNDAGKAISCGEESFTTTSVVIDCGPFYDYKTGQTVSLGPEIDFPDRIGLCNDRSVITVESSDAADGYRWFAIHTDGTETLLSSSSSVELIQTGEYRYEAYNFVTRSTNTVECGSSKLFVVNASEIALISSIKDDQFSNGRRVEVNVIGDGNYEYALDNREGTYQNSNVFENVSSDFHYIYVRDRNGCGISESSVQRNLSSDDFPKFFTPNGDNTNDFWQYITPEIEDEIVLTVIHIFDRYGNLLAVVDPESRGWDGTFSGRRLPSSDYWYKAIALNQQVVKGHFSLIR</sequence>
<evidence type="ECO:0000313" key="2">
    <source>
        <dbReference type="Proteomes" id="UP000199109"/>
    </source>
</evidence>
<keyword evidence="2" id="KW-1185">Reference proteome</keyword>
<dbReference type="RefSeq" id="WP_091866697.1">
    <property type="nucleotide sequence ID" value="NZ_FNAO01000003.1"/>
</dbReference>
<dbReference type="Proteomes" id="UP000199109">
    <property type="component" value="Unassembled WGS sequence"/>
</dbReference>
<protein>
    <submittedName>
        <fullName evidence="1">Gliding motility-associated C-terminal domain-containing protein</fullName>
    </submittedName>
</protein>
<dbReference type="InterPro" id="IPR026341">
    <property type="entry name" value="T9SS_type_B"/>
</dbReference>
<dbReference type="OrthoDB" id="9813840at2"/>
<organism evidence="1 2">
    <name type="scientific">Pricia antarctica</name>
    <dbReference type="NCBI Taxonomy" id="641691"/>
    <lineage>
        <taxon>Bacteria</taxon>
        <taxon>Pseudomonadati</taxon>
        <taxon>Bacteroidota</taxon>
        <taxon>Flavobacteriia</taxon>
        <taxon>Flavobacteriales</taxon>
        <taxon>Flavobacteriaceae</taxon>
        <taxon>Pricia</taxon>
    </lineage>
</organism>
<proteinExistence type="predicted"/>
<reference evidence="1 2" key="1">
    <citation type="submission" date="2016-10" db="EMBL/GenBank/DDBJ databases">
        <authorList>
            <person name="de Groot N.N."/>
        </authorList>
    </citation>
    <scope>NUCLEOTIDE SEQUENCE [LARGE SCALE GENOMIC DNA]</scope>
    <source>
        <strain evidence="1 2">DSM 23421</strain>
    </source>
</reference>
<dbReference type="STRING" id="641691.SAMN05421636_103106"/>
<dbReference type="NCBIfam" id="TIGR04131">
    <property type="entry name" value="Bac_Flav_CTERM"/>
    <property type="match status" value="1"/>
</dbReference>
<dbReference type="EMBL" id="FNAO01000003">
    <property type="protein sequence ID" value="SDE06299.1"/>
    <property type="molecule type" value="Genomic_DNA"/>
</dbReference>